<comment type="caution">
    <text evidence="8">The sequence shown here is derived from an EMBL/GenBank/DDBJ whole genome shotgun (WGS) entry which is preliminary data.</text>
</comment>
<keyword evidence="1" id="KW-0645">Protease</keyword>
<dbReference type="GO" id="GO:0008270">
    <property type="term" value="F:zinc ion binding"/>
    <property type="evidence" value="ECO:0007669"/>
    <property type="project" value="InterPro"/>
</dbReference>
<dbReference type="EMBL" id="PUFL01000072">
    <property type="protein sequence ID" value="TDG90126.1"/>
    <property type="molecule type" value="Genomic_DNA"/>
</dbReference>
<keyword evidence="3" id="KW-0378">Hydrolase</keyword>
<dbReference type="Proteomes" id="UP000294668">
    <property type="component" value="Unassembled WGS sequence"/>
</dbReference>
<evidence type="ECO:0000313" key="11">
    <source>
        <dbReference type="Proteomes" id="UP000216802"/>
    </source>
</evidence>
<dbReference type="EMBL" id="BDGB01000039">
    <property type="protein sequence ID" value="GAW71564.1"/>
    <property type="molecule type" value="Genomic_DNA"/>
</dbReference>
<dbReference type="RefSeq" id="WP_057961670.1">
    <property type="nucleotide sequence ID" value="NZ_BAAAXO010000013.1"/>
</dbReference>
<sequence length="275" mass="30944">MKKRNLLLVALASVSFALAAPLTIDTASSPITYAKSTKKVTGHTVAKAIKSTPDLNPTASVRKFPTSVYDKYWQTFDRWYNVEAMSRPGTFKNHTASIYISNKTLRPYAAAAIQNWNQALNTKVFKLGTQASHTITVNFKHAGTGTGSWDGYYISNRVYLNYNFFDNSAYLPAVYKAETGQAMPDGNKPESSDYQALYVKYWESVITHELGHSLGLDHTPYSNDIMESDSETKGSDFKYSWSRPIIVNNNFAIFQNKLSSRDINRAHLTKILGYW</sequence>
<evidence type="ECO:0000256" key="5">
    <source>
        <dbReference type="SAM" id="SignalP"/>
    </source>
</evidence>
<evidence type="ECO:0000256" key="3">
    <source>
        <dbReference type="ARBA" id="ARBA00022801"/>
    </source>
</evidence>
<evidence type="ECO:0000313" key="8">
    <source>
        <dbReference type="EMBL" id="PAK87554.1"/>
    </source>
</evidence>
<dbReference type="Proteomes" id="UP000214739">
    <property type="component" value="Unassembled WGS sequence"/>
</dbReference>
<reference evidence="9" key="4">
    <citation type="submission" date="2019-02" db="EMBL/GenBank/DDBJ databases">
        <authorList>
            <person name="Buron G."/>
            <person name="Chaylann A."/>
            <person name="Dolejs I."/>
            <person name="Forster J."/>
            <person name="Miks M.H."/>
        </authorList>
    </citation>
    <scope>NUCLEOTIDE SEQUENCE</scope>
    <source>
        <strain evidence="9">DSM 10551</strain>
    </source>
</reference>
<feature type="domain" description="Peptidase M10 metallopeptidase" evidence="6">
    <location>
        <begin position="100"/>
        <end position="228"/>
    </location>
</feature>
<dbReference type="OrthoDB" id="2328200at2"/>
<organism evidence="8 11">
    <name type="scientific">Lentilactobacillus parakefiri</name>
    <dbReference type="NCBI Taxonomy" id="152332"/>
    <lineage>
        <taxon>Bacteria</taxon>
        <taxon>Bacillati</taxon>
        <taxon>Bacillota</taxon>
        <taxon>Bacilli</taxon>
        <taxon>Lactobacillales</taxon>
        <taxon>Lactobacillaceae</taxon>
        <taxon>Lentilactobacillus</taxon>
    </lineage>
</organism>
<dbReference type="GO" id="GO:0004222">
    <property type="term" value="F:metalloendopeptidase activity"/>
    <property type="evidence" value="ECO:0007669"/>
    <property type="project" value="InterPro"/>
</dbReference>
<dbReference type="AlphaFoldDB" id="A0A269YPS2"/>
<accession>A0A269YPS2</accession>
<evidence type="ECO:0000313" key="12">
    <source>
        <dbReference type="Proteomes" id="UP000294668"/>
    </source>
</evidence>
<keyword evidence="5" id="KW-0732">Signal</keyword>
<evidence type="ECO:0000256" key="1">
    <source>
        <dbReference type="ARBA" id="ARBA00022670"/>
    </source>
</evidence>
<dbReference type="Gene3D" id="3.40.390.10">
    <property type="entry name" value="Collagenase (Catalytic Domain)"/>
    <property type="match status" value="1"/>
</dbReference>
<dbReference type="InterPro" id="IPR001818">
    <property type="entry name" value="Pept_M10_metallopeptidase"/>
</dbReference>
<dbReference type="Proteomes" id="UP000216802">
    <property type="component" value="Unassembled WGS sequence"/>
</dbReference>
<keyword evidence="12" id="KW-1185">Reference proteome</keyword>
<reference evidence="8 11" key="2">
    <citation type="submission" date="2017-04" db="EMBL/GenBank/DDBJ databases">
        <title>Kefir bacterial isolates.</title>
        <authorList>
            <person name="Kim Y."/>
            <person name="Blasche S."/>
            <person name="Patil K.R."/>
        </authorList>
    </citation>
    <scope>NUCLEOTIDE SEQUENCE [LARGE SCALE GENOMIC DNA]</scope>
    <source>
        <strain evidence="8 11">OG2</strain>
    </source>
</reference>
<dbReference type="SUPFAM" id="SSF55486">
    <property type="entry name" value="Metalloproteases ('zincins'), catalytic domain"/>
    <property type="match status" value="1"/>
</dbReference>
<dbReference type="GO" id="GO:0006508">
    <property type="term" value="P:proteolysis"/>
    <property type="evidence" value="ECO:0007669"/>
    <property type="project" value="UniProtKB-KW"/>
</dbReference>
<protein>
    <submittedName>
        <fullName evidence="8">Peptidase M10</fullName>
    </submittedName>
</protein>
<evidence type="ECO:0000313" key="10">
    <source>
        <dbReference type="Proteomes" id="UP000214739"/>
    </source>
</evidence>
<proteinExistence type="predicted"/>
<dbReference type="EMBL" id="NCXI01000002">
    <property type="protein sequence ID" value="PAK87554.1"/>
    <property type="molecule type" value="Genomic_DNA"/>
</dbReference>
<dbReference type="Pfam" id="PF00413">
    <property type="entry name" value="Peptidase_M10"/>
    <property type="match status" value="1"/>
</dbReference>
<reference evidence="7 10" key="1">
    <citation type="journal article" date="2017" name="Biosci Microbiota Food Health">
        <title>Genomic characterization reconfirms the taxonomic status of Lactobacillus parakefiri.</title>
        <authorList>
            <person name="Tanizawa Y."/>
            <person name="Kobayashi H."/>
            <person name="Kaminuma E."/>
            <person name="Sakamoto M."/>
            <person name="Ohkuma M."/>
            <person name="Nakamura Y."/>
            <person name="Arita M."/>
            <person name="Tohno M."/>
        </authorList>
    </citation>
    <scope>NUCLEOTIDE SEQUENCE [LARGE SCALE GENOMIC DNA]</scope>
    <source>
        <strain evidence="7 10">JCM 8573</strain>
    </source>
</reference>
<keyword evidence="4" id="KW-0862">Zinc</keyword>
<reference evidence="9 12" key="3">
    <citation type="journal article" date="2019" name="Appl. Microbiol. Biotechnol.">
        <title>Uncovering carbohydrate metabolism through a genotype-phenotype association study of 56 lactic acid bacteria genomes.</title>
        <authorList>
            <person name="Buron-Moles G."/>
            <person name="Chailyan A."/>
            <person name="Dolejs I."/>
            <person name="Forster J."/>
            <person name="Miks M.H."/>
        </authorList>
    </citation>
    <scope>NUCLEOTIDE SEQUENCE [LARGE SCALE GENOMIC DNA]</scope>
    <source>
        <strain evidence="9 12">DSM 10551</strain>
    </source>
</reference>
<dbReference type="InterPro" id="IPR024079">
    <property type="entry name" value="MetalloPept_cat_dom_sf"/>
</dbReference>
<keyword evidence="2" id="KW-0479">Metal-binding</keyword>
<evidence type="ECO:0000313" key="9">
    <source>
        <dbReference type="EMBL" id="TDG90126.1"/>
    </source>
</evidence>
<dbReference type="GO" id="GO:0031012">
    <property type="term" value="C:extracellular matrix"/>
    <property type="evidence" value="ECO:0007669"/>
    <property type="project" value="InterPro"/>
</dbReference>
<evidence type="ECO:0000256" key="2">
    <source>
        <dbReference type="ARBA" id="ARBA00022723"/>
    </source>
</evidence>
<feature type="signal peptide" evidence="5">
    <location>
        <begin position="1"/>
        <end position="19"/>
    </location>
</feature>
<gene>
    <name evidence="8" type="ORF">B8W98_00515</name>
    <name evidence="9" type="ORF">C5L28_000179</name>
    <name evidence="7" type="ORF">LPKJCM_00645</name>
</gene>
<name>A0A269YPS2_9LACO</name>
<feature type="chain" id="PRO_5044572154" evidence="5">
    <location>
        <begin position="20"/>
        <end position="275"/>
    </location>
</feature>
<evidence type="ECO:0000256" key="4">
    <source>
        <dbReference type="ARBA" id="ARBA00022833"/>
    </source>
</evidence>
<evidence type="ECO:0000259" key="6">
    <source>
        <dbReference type="Pfam" id="PF00413"/>
    </source>
</evidence>
<evidence type="ECO:0000313" key="7">
    <source>
        <dbReference type="EMBL" id="GAW71564.1"/>
    </source>
</evidence>